<dbReference type="Proteomes" id="UP001310386">
    <property type="component" value="Unassembled WGS sequence"/>
</dbReference>
<dbReference type="SUPFAM" id="SSF55781">
    <property type="entry name" value="GAF domain-like"/>
    <property type="match status" value="1"/>
</dbReference>
<dbReference type="Gene3D" id="3.30.565.10">
    <property type="entry name" value="Histidine kinase-like ATPase, C-terminal domain"/>
    <property type="match status" value="1"/>
</dbReference>
<accession>A0ABU5ZGM6</accession>
<dbReference type="InterPro" id="IPR050482">
    <property type="entry name" value="Sensor_HK_TwoCompSys"/>
</dbReference>
<dbReference type="SMART" id="SM00065">
    <property type="entry name" value="GAF"/>
    <property type="match status" value="1"/>
</dbReference>
<keyword evidence="6" id="KW-0067">ATP-binding</keyword>
<keyword evidence="7" id="KW-0902">Two-component regulatory system</keyword>
<dbReference type="RefSeq" id="WP_371753506.1">
    <property type="nucleotide sequence ID" value="NZ_JAYJLD010000007.1"/>
</dbReference>
<dbReference type="InterPro" id="IPR005467">
    <property type="entry name" value="His_kinase_dom"/>
</dbReference>
<dbReference type="PANTHER" id="PTHR24421">
    <property type="entry name" value="NITRATE/NITRITE SENSOR PROTEIN NARX-RELATED"/>
    <property type="match status" value="1"/>
</dbReference>
<dbReference type="Pfam" id="PF02518">
    <property type="entry name" value="HATPase_c"/>
    <property type="match status" value="1"/>
</dbReference>
<dbReference type="CDD" id="cd16917">
    <property type="entry name" value="HATPase_UhpB-NarQ-NarX-like"/>
    <property type="match status" value="1"/>
</dbReference>
<evidence type="ECO:0000313" key="10">
    <source>
        <dbReference type="Proteomes" id="UP001310386"/>
    </source>
</evidence>
<feature type="domain" description="Histidine kinase" evidence="8">
    <location>
        <begin position="287"/>
        <end position="380"/>
    </location>
</feature>
<dbReference type="Gene3D" id="1.20.5.1930">
    <property type="match status" value="1"/>
</dbReference>
<evidence type="ECO:0000256" key="1">
    <source>
        <dbReference type="ARBA" id="ARBA00000085"/>
    </source>
</evidence>
<proteinExistence type="predicted"/>
<dbReference type="SUPFAM" id="SSF55874">
    <property type="entry name" value="ATPase domain of HSP90 chaperone/DNA topoisomerase II/histidine kinase"/>
    <property type="match status" value="1"/>
</dbReference>
<dbReference type="EC" id="2.7.13.3" evidence="2"/>
<dbReference type="InterPro" id="IPR029016">
    <property type="entry name" value="GAF-like_dom_sf"/>
</dbReference>
<dbReference type="InterPro" id="IPR011712">
    <property type="entry name" value="Sig_transdc_His_kin_sub3_dim/P"/>
</dbReference>
<protein>
    <recommendedName>
        <fullName evidence="2">histidine kinase</fullName>
        <ecNumber evidence="2">2.7.13.3</ecNumber>
    </recommendedName>
</protein>
<dbReference type="InterPro" id="IPR003594">
    <property type="entry name" value="HATPase_dom"/>
</dbReference>
<dbReference type="Gene3D" id="3.30.450.40">
    <property type="match status" value="1"/>
</dbReference>
<evidence type="ECO:0000313" key="9">
    <source>
        <dbReference type="EMBL" id="MEB3101392.1"/>
    </source>
</evidence>
<keyword evidence="4" id="KW-0547">Nucleotide-binding</keyword>
<dbReference type="Pfam" id="PF13185">
    <property type="entry name" value="GAF_2"/>
    <property type="match status" value="1"/>
</dbReference>
<keyword evidence="10" id="KW-1185">Reference proteome</keyword>
<evidence type="ECO:0000256" key="3">
    <source>
        <dbReference type="ARBA" id="ARBA00022679"/>
    </source>
</evidence>
<name>A0ABU5ZGM6_9BACL</name>
<dbReference type="PROSITE" id="PS50109">
    <property type="entry name" value="HIS_KIN"/>
    <property type="match status" value="1"/>
</dbReference>
<evidence type="ECO:0000256" key="6">
    <source>
        <dbReference type="ARBA" id="ARBA00022840"/>
    </source>
</evidence>
<evidence type="ECO:0000256" key="4">
    <source>
        <dbReference type="ARBA" id="ARBA00022741"/>
    </source>
</evidence>
<evidence type="ECO:0000259" key="8">
    <source>
        <dbReference type="PROSITE" id="PS50109"/>
    </source>
</evidence>
<dbReference type="EMBL" id="JAYJLD010000007">
    <property type="protein sequence ID" value="MEB3101392.1"/>
    <property type="molecule type" value="Genomic_DNA"/>
</dbReference>
<keyword evidence="5" id="KW-0418">Kinase</keyword>
<evidence type="ECO:0000256" key="7">
    <source>
        <dbReference type="ARBA" id="ARBA00023012"/>
    </source>
</evidence>
<sequence>MKKTDQSNQFLSSLDKLESMIDLGLDPLLQAIVDISRELAGAAFAGLSLFNQDNPDVFEYFKVSGWNQPEYLPQGHGLFSLPLHTGQALRVSNITNHPRSVGVPDEHPPIEALLSVPLIHRNRILGCIFLAKPPGSTPFSEQDEELLTDFSASAAMMIDIAKRCQSVKQKAVLEERKRMSQRLHDSVSQTLFALGREVDSLVRSLGDPSNPQAEIHSVTLIRQLAAKGLSEIRAVLFSVSEEFELSKPVNSAFARIIEEFERNSQIKTDLIIRGDLDSVPYPLLQCIYKVIGESLSNVHRHAESSAAVVAITVEQTKIIASIQDIGIGISDIALSNLYSPTSHFGLRSMNKTVEEMGGVFTVLRNDEGGTTIRVQLPLLWRVP</sequence>
<keyword evidence="3" id="KW-0808">Transferase</keyword>
<dbReference type="InterPro" id="IPR003018">
    <property type="entry name" value="GAF"/>
</dbReference>
<gene>
    <name evidence="9" type="ORF">VF724_06905</name>
</gene>
<evidence type="ECO:0000256" key="2">
    <source>
        <dbReference type="ARBA" id="ARBA00012438"/>
    </source>
</evidence>
<dbReference type="Pfam" id="PF07730">
    <property type="entry name" value="HisKA_3"/>
    <property type="match status" value="1"/>
</dbReference>
<comment type="catalytic activity">
    <reaction evidence="1">
        <text>ATP + protein L-histidine = ADP + protein N-phospho-L-histidine.</text>
        <dbReference type="EC" id="2.7.13.3"/>
    </reaction>
</comment>
<organism evidence="9 10">
    <name type="scientific">Ferviditalea candida</name>
    <dbReference type="NCBI Taxonomy" id="3108399"/>
    <lineage>
        <taxon>Bacteria</taxon>
        <taxon>Bacillati</taxon>
        <taxon>Bacillota</taxon>
        <taxon>Bacilli</taxon>
        <taxon>Bacillales</taxon>
        <taxon>Paenibacillaceae</taxon>
        <taxon>Ferviditalea</taxon>
    </lineage>
</organism>
<evidence type="ECO:0000256" key="5">
    <source>
        <dbReference type="ARBA" id="ARBA00022777"/>
    </source>
</evidence>
<reference evidence="9" key="1">
    <citation type="submission" date="2023-12" db="EMBL/GenBank/DDBJ databases">
        <title>Fervidustalea candida gen. nov., sp. nov., a novel member of the family Paenibacillaceae isolated from a geothermal area.</title>
        <authorList>
            <person name="Li W.-J."/>
            <person name="Jiao J.-Y."/>
            <person name="Chen Y."/>
        </authorList>
    </citation>
    <scope>NUCLEOTIDE SEQUENCE</scope>
    <source>
        <strain evidence="9">SYSU GA230002</strain>
    </source>
</reference>
<dbReference type="InterPro" id="IPR036890">
    <property type="entry name" value="HATPase_C_sf"/>
</dbReference>
<comment type="caution">
    <text evidence="9">The sequence shown here is derived from an EMBL/GenBank/DDBJ whole genome shotgun (WGS) entry which is preliminary data.</text>
</comment>